<dbReference type="Pfam" id="PF01627">
    <property type="entry name" value="Hpt"/>
    <property type="match status" value="1"/>
</dbReference>
<organism evidence="4 5">
    <name type="scientific">Sphingomonas rubra</name>
    <dbReference type="NCBI Taxonomy" id="634430"/>
    <lineage>
        <taxon>Bacteria</taxon>
        <taxon>Pseudomonadati</taxon>
        <taxon>Pseudomonadota</taxon>
        <taxon>Alphaproteobacteria</taxon>
        <taxon>Sphingomonadales</taxon>
        <taxon>Sphingomonadaceae</taxon>
        <taxon>Sphingomonas</taxon>
    </lineage>
</organism>
<dbReference type="InterPro" id="IPR008207">
    <property type="entry name" value="Sig_transdc_His_kin_Hpt_dom"/>
</dbReference>
<dbReference type="EMBL" id="FOXP01000006">
    <property type="protein sequence ID" value="SFP72105.1"/>
    <property type="molecule type" value="Genomic_DNA"/>
</dbReference>
<feature type="modified residue" description="Phosphohistidine" evidence="2">
    <location>
        <position position="46"/>
    </location>
</feature>
<dbReference type="AlphaFoldDB" id="A0A1I5SN11"/>
<dbReference type="GO" id="GO:0004672">
    <property type="term" value="F:protein kinase activity"/>
    <property type="evidence" value="ECO:0007669"/>
    <property type="project" value="UniProtKB-ARBA"/>
</dbReference>
<dbReference type="CDD" id="cd00088">
    <property type="entry name" value="HPT"/>
    <property type="match status" value="1"/>
</dbReference>
<name>A0A1I5SN11_9SPHN</name>
<gene>
    <name evidence="4" type="ORF">SAMN04488241_1063</name>
</gene>
<dbReference type="PANTHER" id="PTHR43395">
    <property type="entry name" value="SENSOR HISTIDINE KINASE CHEA"/>
    <property type="match status" value="1"/>
</dbReference>
<dbReference type="InterPro" id="IPR051315">
    <property type="entry name" value="Bact_Chemotaxis_CheA"/>
</dbReference>
<dbReference type="GO" id="GO:0000160">
    <property type="term" value="P:phosphorelay signal transduction system"/>
    <property type="evidence" value="ECO:0007669"/>
    <property type="project" value="UniProtKB-KW"/>
</dbReference>
<dbReference type="PANTHER" id="PTHR43395:SF10">
    <property type="entry name" value="CHEMOTAXIS PROTEIN CHEA"/>
    <property type="match status" value="1"/>
</dbReference>
<dbReference type="STRING" id="634430.SAMN04488241_1063"/>
<evidence type="ECO:0000256" key="2">
    <source>
        <dbReference type="PROSITE-ProRule" id="PRU00110"/>
    </source>
</evidence>
<dbReference type="PROSITE" id="PS50894">
    <property type="entry name" value="HPT"/>
    <property type="match status" value="1"/>
</dbReference>
<dbReference type="SMART" id="SM00073">
    <property type="entry name" value="HPT"/>
    <property type="match status" value="1"/>
</dbReference>
<dbReference type="SUPFAM" id="SSF47226">
    <property type="entry name" value="Histidine-containing phosphotransfer domain, HPT domain"/>
    <property type="match status" value="1"/>
</dbReference>
<dbReference type="InterPro" id="IPR036641">
    <property type="entry name" value="HPT_dom_sf"/>
</dbReference>
<keyword evidence="5" id="KW-1185">Reference proteome</keyword>
<protein>
    <submittedName>
        <fullName evidence="4">Hpt domain-containing protein</fullName>
    </submittedName>
</protein>
<accession>A0A1I5SN11</accession>
<keyword evidence="2" id="KW-0597">Phosphoprotein</keyword>
<proteinExistence type="predicted"/>
<feature type="domain" description="HPt" evidence="3">
    <location>
        <begin position="1"/>
        <end position="103"/>
    </location>
</feature>
<evidence type="ECO:0000313" key="4">
    <source>
        <dbReference type="EMBL" id="SFP72105.1"/>
    </source>
</evidence>
<evidence type="ECO:0000313" key="5">
    <source>
        <dbReference type="Proteomes" id="UP000199586"/>
    </source>
</evidence>
<dbReference type="Gene3D" id="1.20.120.160">
    <property type="entry name" value="HPT domain"/>
    <property type="match status" value="1"/>
</dbReference>
<keyword evidence="1" id="KW-0902">Two-component regulatory system</keyword>
<reference evidence="4 5" key="1">
    <citation type="submission" date="2016-10" db="EMBL/GenBank/DDBJ databases">
        <authorList>
            <person name="de Groot N.N."/>
        </authorList>
    </citation>
    <scope>NUCLEOTIDE SEQUENCE [LARGE SCALE GENOMIC DNA]</scope>
    <source>
        <strain evidence="4 5">CGMCC 1.9113</strain>
    </source>
</reference>
<evidence type="ECO:0000259" key="3">
    <source>
        <dbReference type="PROSITE" id="PS50894"/>
    </source>
</evidence>
<sequence>MDIDAIQQIFFQECEEGLAGMEASFAALRAGDREPETINGVFRCVHSIKGGAGAFGHERLQAYTHQYETLLDRVRNGTLTLTPALLDLVMAAFDLLTDHVGAARDGEEAPADAAMLDRLAAASGGEASPAALEPAVEEAAPSVAAPDDFDDLMAMLGDVAAAPTAPVADLLEEPVEPEVADWLVDY</sequence>
<evidence type="ECO:0000256" key="1">
    <source>
        <dbReference type="ARBA" id="ARBA00023012"/>
    </source>
</evidence>
<dbReference type="Proteomes" id="UP000199586">
    <property type="component" value="Unassembled WGS sequence"/>
</dbReference>